<feature type="domain" description="Phytochrome chromophore attachment site" evidence="13">
    <location>
        <begin position="146"/>
        <end position="303"/>
    </location>
</feature>
<evidence type="ECO:0000256" key="10">
    <source>
        <dbReference type="ARBA" id="ARBA00022991"/>
    </source>
</evidence>
<comment type="catalytic activity">
    <reaction evidence="1">
        <text>ATP + protein L-histidine = ADP + protein N-phospho-L-histidine.</text>
        <dbReference type="EC" id="2.7.13.3"/>
    </reaction>
</comment>
<dbReference type="PANTHER" id="PTHR41523:SF8">
    <property type="entry name" value="ETHYLENE RESPONSE SENSOR PROTEIN"/>
    <property type="match status" value="1"/>
</dbReference>
<dbReference type="Gene3D" id="3.40.50.2300">
    <property type="match status" value="1"/>
</dbReference>
<dbReference type="InterPro" id="IPR043150">
    <property type="entry name" value="Phytochrome_PHY_sf"/>
</dbReference>
<sequence length="861" mass="93192">MADDNPAGFAVDLTNCDREPIHVLGQIQPFGFLVALGSDWLVARVSNNIEAFTGKTPDMLLGRPITELVSDKALHAIRNRLAMLRGPDAVERLFAQPLVDGRPPFDVAVHMSGDTIVIEAEPAIVEDLEAAAVVRAMVTRLGQSDTMATFLREGARQVRAITGFDRVMVYRFDEQGSGEVVAEALQPGVDSFLGLHYPASDIPAQARTLYMRSVFRIIADVGAQPVPILPMLDPRGAALDQSLSVLRAVSPIHIEYLKNMGVAASLSISIIVGGKLWGLFACHHYAPRLPSFANRTAAELLGQMFSLMLESRERREAADYETRARNVADRMMATVAQDGDLLSNAPWIGDMIVDTIPADGVGVYLNGAISLSGLAPNHAEFEAIVAMLNRIADNEVFALDSIQSVLPEAARYADRAAGLIAIPLSRKPRDYVVLFRSERLRSVRWAGNPEKAVEYGPSGARLTPRKSFEAWSELVKGSSVPFSAAERRVANTLKTGMLEVLVRLSDTAGEERQRANERQELLIAELNHRVRNILSLIRGLISQTRDSAESVEGFIGTLEHRIQALARAHDQVTSDRWGPARLFDLIEIETGAYAGLQRDRVKIDGPNVLLHPVAFTTLALVMHELMTNAAKYGALSDSGEVLIRWTIDPEGSLLLDWTERGGPAVTAPTRRGFGSTIIERSIPYDLGGTAELNYRLAGLEAHFCVPSRHVAGVSEAKPAARSSEEQAHAKPLKSCAVLLVEDSMIIALDGEDALRALGAVQVVTTGTVARALAAIEQTDFDFALLDFNLGNETSAPVADALARRGIPFAFATGYGEAIGDIGRHQSVITISKPYGPRQLATAAAHAIAHRAEDQAGVNTPR</sequence>
<evidence type="ECO:0000256" key="9">
    <source>
        <dbReference type="ARBA" id="ARBA00022840"/>
    </source>
</evidence>
<dbReference type="InterPro" id="IPR036890">
    <property type="entry name" value="HATPase_C_sf"/>
</dbReference>
<evidence type="ECO:0000256" key="8">
    <source>
        <dbReference type="ARBA" id="ARBA00022777"/>
    </source>
</evidence>
<dbReference type="Gene3D" id="3.30.450.40">
    <property type="match status" value="1"/>
</dbReference>
<keyword evidence="3" id="KW-0600">Photoreceptor protein</keyword>
<proteinExistence type="predicted"/>
<evidence type="ECO:0000256" key="2">
    <source>
        <dbReference type="ARBA" id="ARBA00012438"/>
    </source>
</evidence>
<keyword evidence="9" id="KW-0067">ATP-binding</keyword>
<evidence type="ECO:0000313" key="15">
    <source>
        <dbReference type="EMBL" id="MBY8822389.1"/>
    </source>
</evidence>
<feature type="domain" description="Response regulatory" evidence="14">
    <location>
        <begin position="736"/>
        <end position="847"/>
    </location>
</feature>
<dbReference type="PRINTS" id="PR01033">
    <property type="entry name" value="PHYTOCHROME"/>
</dbReference>
<dbReference type="InterPro" id="IPR009219">
    <property type="entry name" value="Bactrphtchr_CheY"/>
</dbReference>
<comment type="caution">
    <text evidence="15">The sequence shown here is derived from an EMBL/GenBank/DDBJ whole genome shotgun (WGS) entry which is preliminary data.</text>
</comment>
<dbReference type="InterPro" id="IPR016132">
    <property type="entry name" value="Phyto_chromo_attachment"/>
</dbReference>
<dbReference type="Pfam" id="PF07536">
    <property type="entry name" value="HWE_HK"/>
    <property type="match status" value="1"/>
</dbReference>
<accession>A0ABS7PQU9</accession>
<keyword evidence="6" id="KW-0808">Transferase</keyword>
<keyword evidence="16" id="KW-1185">Reference proteome</keyword>
<dbReference type="InterPro" id="IPR035965">
    <property type="entry name" value="PAS-like_dom_sf"/>
</dbReference>
<keyword evidence="10" id="KW-0157">Chromophore</keyword>
<dbReference type="SUPFAM" id="SSF55781">
    <property type="entry name" value="GAF domain-like"/>
    <property type="match status" value="2"/>
</dbReference>
<dbReference type="InterPro" id="IPR013654">
    <property type="entry name" value="PAS_2"/>
</dbReference>
<evidence type="ECO:0000256" key="6">
    <source>
        <dbReference type="ARBA" id="ARBA00022679"/>
    </source>
</evidence>
<keyword evidence="5" id="KW-0716">Sensory transduction</keyword>
<evidence type="ECO:0000256" key="12">
    <source>
        <dbReference type="PROSITE-ProRule" id="PRU00169"/>
    </source>
</evidence>
<dbReference type="SMART" id="SM00065">
    <property type="entry name" value="GAF"/>
    <property type="match status" value="1"/>
</dbReference>
<keyword evidence="7" id="KW-0547">Nucleotide-binding</keyword>
<dbReference type="InterPro" id="IPR011102">
    <property type="entry name" value="Sig_transdc_His_kinase_HWE"/>
</dbReference>
<dbReference type="Gene3D" id="3.30.565.10">
    <property type="entry name" value="Histidine kinase-like ATPase, C-terminal domain"/>
    <property type="match status" value="1"/>
</dbReference>
<dbReference type="PROSITE" id="PS50046">
    <property type="entry name" value="PHYTOCHROME_2"/>
    <property type="match status" value="1"/>
</dbReference>
<evidence type="ECO:0000256" key="3">
    <source>
        <dbReference type="ARBA" id="ARBA00022543"/>
    </source>
</evidence>
<evidence type="ECO:0000256" key="4">
    <source>
        <dbReference type="ARBA" id="ARBA00022553"/>
    </source>
</evidence>
<dbReference type="InterPro" id="IPR001789">
    <property type="entry name" value="Sig_transdc_resp-reg_receiver"/>
</dbReference>
<evidence type="ECO:0000256" key="1">
    <source>
        <dbReference type="ARBA" id="ARBA00000085"/>
    </source>
</evidence>
<dbReference type="Pfam" id="PF01590">
    <property type="entry name" value="GAF"/>
    <property type="match status" value="1"/>
</dbReference>
<dbReference type="EMBL" id="JAINVV010000004">
    <property type="protein sequence ID" value="MBY8822389.1"/>
    <property type="molecule type" value="Genomic_DNA"/>
</dbReference>
<dbReference type="EC" id="2.7.13.3" evidence="2"/>
<evidence type="ECO:0000256" key="11">
    <source>
        <dbReference type="ARBA" id="ARBA00023170"/>
    </source>
</evidence>
<dbReference type="PROSITE" id="PS50110">
    <property type="entry name" value="RESPONSE_REGULATORY"/>
    <property type="match status" value="1"/>
</dbReference>
<name>A0ABS7PQU9_9SPHN</name>
<protein>
    <recommendedName>
        <fullName evidence="2">histidine kinase</fullName>
        <ecNumber evidence="2">2.7.13.3</ecNumber>
    </recommendedName>
</protein>
<dbReference type="SUPFAM" id="SSF52172">
    <property type="entry name" value="CheY-like"/>
    <property type="match status" value="1"/>
</dbReference>
<keyword evidence="4 12" id="KW-0597">Phosphoprotein</keyword>
<dbReference type="InterPro" id="IPR001294">
    <property type="entry name" value="Phytochrome"/>
</dbReference>
<dbReference type="InterPro" id="IPR011006">
    <property type="entry name" value="CheY-like_superfamily"/>
</dbReference>
<dbReference type="SMART" id="SM00911">
    <property type="entry name" value="HWE_HK"/>
    <property type="match status" value="1"/>
</dbReference>
<evidence type="ECO:0000256" key="5">
    <source>
        <dbReference type="ARBA" id="ARBA00022606"/>
    </source>
</evidence>
<dbReference type="PANTHER" id="PTHR41523">
    <property type="entry name" value="TWO-COMPONENT SYSTEM SENSOR PROTEIN"/>
    <property type="match status" value="1"/>
</dbReference>
<keyword evidence="8" id="KW-0418">Kinase</keyword>
<dbReference type="InterPro" id="IPR013515">
    <property type="entry name" value="Phytochrome_cen-reg"/>
</dbReference>
<dbReference type="Proteomes" id="UP000706039">
    <property type="component" value="Unassembled WGS sequence"/>
</dbReference>
<dbReference type="InterPro" id="IPR003018">
    <property type="entry name" value="GAF"/>
</dbReference>
<keyword evidence="11" id="KW-0675">Receptor</keyword>
<reference evidence="15 16" key="1">
    <citation type="submission" date="2021-08" db="EMBL/GenBank/DDBJ databases">
        <authorList>
            <person name="Tuo L."/>
        </authorList>
    </citation>
    <scope>NUCLEOTIDE SEQUENCE [LARGE SCALE GENOMIC DNA]</scope>
    <source>
        <strain evidence="15 16">JCM 31229</strain>
    </source>
</reference>
<dbReference type="PIRSF" id="PIRSF036397">
    <property type="entry name" value="Bactrphtchrm_rec"/>
    <property type="match status" value="1"/>
</dbReference>
<gene>
    <name evidence="15" type="ORF">K7G82_08805</name>
</gene>
<dbReference type="RefSeq" id="WP_222989477.1">
    <property type="nucleotide sequence ID" value="NZ_JAINVV010000004.1"/>
</dbReference>
<dbReference type="Gene3D" id="3.30.450.270">
    <property type="match status" value="1"/>
</dbReference>
<dbReference type="Pfam" id="PF00360">
    <property type="entry name" value="PHY"/>
    <property type="match status" value="1"/>
</dbReference>
<evidence type="ECO:0000259" key="14">
    <source>
        <dbReference type="PROSITE" id="PS50110"/>
    </source>
</evidence>
<feature type="modified residue" description="4-aspartylphosphate" evidence="12">
    <location>
        <position position="786"/>
    </location>
</feature>
<dbReference type="InterPro" id="IPR029016">
    <property type="entry name" value="GAF-like_dom_sf"/>
</dbReference>
<dbReference type="Pfam" id="PF08446">
    <property type="entry name" value="PAS_2"/>
    <property type="match status" value="1"/>
</dbReference>
<evidence type="ECO:0000259" key="13">
    <source>
        <dbReference type="PROSITE" id="PS50046"/>
    </source>
</evidence>
<evidence type="ECO:0000256" key="7">
    <source>
        <dbReference type="ARBA" id="ARBA00022741"/>
    </source>
</evidence>
<evidence type="ECO:0000313" key="16">
    <source>
        <dbReference type="Proteomes" id="UP000706039"/>
    </source>
</evidence>
<organism evidence="15 16">
    <name type="scientific">Sphingomonas colocasiae</name>
    <dbReference type="NCBI Taxonomy" id="1848973"/>
    <lineage>
        <taxon>Bacteria</taxon>
        <taxon>Pseudomonadati</taxon>
        <taxon>Pseudomonadota</taxon>
        <taxon>Alphaproteobacteria</taxon>
        <taxon>Sphingomonadales</taxon>
        <taxon>Sphingomonadaceae</taxon>
        <taxon>Sphingomonas</taxon>
    </lineage>
</organism>
<dbReference type="Gene3D" id="3.30.450.20">
    <property type="entry name" value="PAS domain"/>
    <property type="match status" value="1"/>
</dbReference>
<dbReference type="SUPFAM" id="SSF55785">
    <property type="entry name" value="PYP-like sensor domain (PAS domain)"/>
    <property type="match status" value="1"/>
</dbReference>